<accession>A0A6B8W4L4</accession>
<dbReference type="PROSITE" id="PS51257">
    <property type="entry name" value="PROKAR_LIPOPROTEIN"/>
    <property type="match status" value="1"/>
</dbReference>
<organism evidence="2 3">
    <name type="scientific">Corynebacterium occultum</name>
    <dbReference type="NCBI Taxonomy" id="2675219"/>
    <lineage>
        <taxon>Bacteria</taxon>
        <taxon>Bacillati</taxon>
        <taxon>Actinomycetota</taxon>
        <taxon>Actinomycetes</taxon>
        <taxon>Mycobacteriales</taxon>
        <taxon>Corynebacteriaceae</taxon>
        <taxon>Corynebacterium</taxon>
    </lineage>
</organism>
<protein>
    <recommendedName>
        <fullName evidence="4">Secreted protein</fullName>
    </recommendedName>
</protein>
<name>A0A6B8W4L4_9CORY</name>
<keyword evidence="1" id="KW-0732">Signal</keyword>
<sequence precursor="true">MKSSFIRTSAAAGIVALAGLAITACSPSLENPSDLKVETATEFQAQAATGTTTAAATGTATTAAATTAVEAAADAPSFIDCVAAPAQTPETVTLNCADSSDLLVEIEWDKWEADEATGTGTRETVDAATGETTTEEEIDIVLTAPISGVQGLVFSAISVDGQVVNP</sequence>
<evidence type="ECO:0000313" key="3">
    <source>
        <dbReference type="Proteomes" id="UP000424462"/>
    </source>
</evidence>
<dbReference type="KEGG" id="cok:COCCU_04605"/>
<evidence type="ECO:0000256" key="1">
    <source>
        <dbReference type="SAM" id="SignalP"/>
    </source>
</evidence>
<dbReference type="EMBL" id="CP046455">
    <property type="protein sequence ID" value="QGU06867.1"/>
    <property type="molecule type" value="Genomic_DNA"/>
</dbReference>
<feature type="signal peptide" evidence="1">
    <location>
        <begin position="1"/>
        <end position="23"/>
    </location>
</feature>
<dbReference type="AlphaFoldDB" id="A0A6B8W4L4"/>
<gene>
    <name evidence="2" type="ORF">COCCU_04605</name>
</gene>
<proteinExistence type="predicted"/>
<dbReference type="Proteomes" id="UP000424462">
    <property type="component" value="Chromosome"/>
</dbReference>
<keyword evidence="3" id="KW-1185">Reference proteome</keyword>
<feature type="chain" id="PRO_5039621127" description="Secreted protein" evidence="1">
    <location>
        <begin position="24"/>
        <end position="166"/>
    </location>
</feature>
<evidence type="ECO:0000313" key="2">
    <source>
        <dbReference type="EMBL" id="QGU06867.1"/>
    </source>
</evidence>
<evidence type="ECO:0008006" key="4">
    <source>
        <dbReference type="Google" id="ProtNLM"/>
    </source>
</evidence>
<reference evidence="2 3" key="1">
    <citation type="submission" date="2019-11" db="EMBL/GenBank/DDBJ databases">
        <title>Complete genome sequence of Corynebacterium kalinowskii 1959, a novel Corynebacterium species isolated from soil of a small paddock in Vilsendorf, Germany.</title>
        <authorList>
            <person name="Schaffert L."/>
            <person name="Ruwe M."/>
            <person name="Milse J."/>
            <person name="Hanuschka K."/>
            <person name="Ortseifen V."/>
            <person name="Droste J."/>
            <person name="Brandt D."/>
            <person name="Schlueter L."/>
            <person name="Kutter Y."/>
            <person name="Vinke S."/>
            <person name="Viehoefer P."/>
            <person name="Jacob L."/>
            <person name="Luebke N.-C."/>
            <person name="Schulte-Berndt E."/>
            <person name="Hain C."/>
            <person name="Linder M."/>
            <person name="Schmidt P."/>
            <person name="Wollenschlaeger L."/>
            <person name="Luttermann T."/>
            <person name="Thieme E."/>
            <person name="Hassa J."/>
            <person name="Haak M."/>
            <person name="Wittchen M."/>
            <person name="Mentz A."/>
            <person name="Persicke M."/>
            <person name="Busche T."/>
            <person name="Ruckert C."/>
        </authorList>
    </citation>
    <scope>NUCLEOTIDE SEQUENCE [LARGE SCALE GENOMIC DNA]</scope>
    <source>
        <strain evidence="2 3">2039</strain>
    </source>
</reference>
<dbReference type="RefSeq" id="WP_156230436.1">
    <property type="nucleotide sequence ID" value="NZ_CP046455.1"/>
</dbReference>